<dbReference type="PROSITE" id="PS50234">
    <property type="entry name" value="VWFA"/>
    <property type="match status" value="1"/>
</dbReference>
<feature type="compositionally biased region" description="Gly residues" evidence="1">
    <location>
        <begin position="801"/>
        <end position="820"/>
    </location>
</feature>
<feature type="compositionally biased region" description="Basic and acidic residues" evidence="1">
    <location>
        <begin position="729"/>
        <end position="743"/>
    </location>
</feature>
<dbReference type="SMART" id="SM00327">
    <property type="entry name" value="VWA"/>
    <property type="match status" value="1"/>
</dbReference>
<keyword evidence="2" id="KW-0472">Membrane</keyword>
<keyword evidence="6" id="KW-1185">Reference proteome</keyword>
<evidence type="ECO:0000259" key="4">
    <source>
        <dbReference type="PROSITE" id="PS50234"/>
    </source>
</evidence>
<dbReference type="EMBL" id="BHZD01000001">
    <property type="protein sequence ID" value="GCD42298.1"/>
    <property type="molecule type" value="Genomic_DNA"/>
</dbReference>
<accession>A0A401VYY5</accession>
<dbReference type="SUPFAM" id="SSF53300">
    <property type="entry name" value="vWA-like"/>
    <property type="match status" value="1"/>
</dbReference>
<evidence type="ECO:0000313" key="5">
    <source>
        <dbReference type="EMBL" id="GCD42298.1"/>
    </source>
</evidence>
<proteinExistence type="predicted"/>
<dbReference type="RefSeq" id="WP_246177285.1">
    <property type="nucleotide sequence ID" value="NZ_BHZD01000001.1"/>
</dbReference>
<feature type="region of interest" description="Disordered" evidence="1">
    <location>
        <begin position="729"/>
        <end position="826"/>
    </location>
</feature>
<dbReference type="Pfam" id="PF13519">
    <property type="entry name" value="VWA_2"/>
    <property type="match status" value="1"/>
</dbReference>
<reference evidence="5 6" key="1">
    <citation type="submission" date="2018-11" db="EMBL/GenBank/DDBJ databases">
        <title>Whole genome sequence of Streptomyces paromomycinus NBRC 15454(T).</title>
        <authorList>
            <person name="Komaki H."/>
            <person name="Tamura T."/>
        </authorList>
    </citation>
    <scope>NUCLEOTIDE SEQUENCE [LARGE SCALE GENOMIC DNA]</scope>
    <source>
        <strain evidence="5 6">NBRC 15454</strain>
    </source>
</reference>
<feature type="domain" description="VWFA" evidence="4">
    <location>
        <begin position="57"/>
        <end position="234"/>
    </location>
</feature>
<evidence type="ECO:0000256" key="3">
    <source>
        <dbReference type="SAM" id="SignalP"/>
    </source>
</evidence>
<sequence length="826" mass="85404">MNVPHRTVTAAARTRRRARRATVAALTALCATVPLGPPPAWAAPAPAAPSVGPMPVDFSVVVDASASIGKEALAREAEAAALIGQGEISDRSRASVIGFGSAEKEGQQPVREVCPPTVVDAAGRQRISDCARRLTDREGAGLGPGTDFPAALTQALTRLKETGEEGTPKVVFLLTDGKLNVEDSPAYGADPAARKQEGEKRLREVLDRARREQVQIWPLGFGKGIDKEALQQMADGGYRNGCADVPGSRPRPEIVDGAADVDKALQGAFAAARCARVEEGTSSKPPGELTVDIPPIATDGSITVTKRDPRVTATYYDPKGRKVPLQGEADGSRFEVSGQDGPVEALRVKDPLPGTWRVQLSAPPGHRDQPATVRAIWQGVLRSSVTLEPSAPRPGEDVVVRMRLQTRRGVVITDPGQLAGVRAAAQLSGDGFEPVDVPLRDDGEGPDDRPGDVLYGASVTVPKTATGALRLTGAIAAPGVVGDRRPYDTRVSSGAAPVAAGVTLEGHGVHPGGSVTGKLVARNNDSRPHTLRLGLADQSTAAALRISPATVTVAPGAQEPVPFTVSFGAGAPPGDAGGRITVTDRTDGGREVGSAFLTVTVTPAPTWWDRWWWAVIGGAGLLLALAAVVTIRIWYGGVRSSLQGLVLELRRGGRSLDELPVPGQRPKKFWFAVEEPASDRPGLQLRNKRAAQVYRLRRKGDGLRLRGPDGKEQTVSRGAPARLAHDLELAVRGGSRADREPTGRGRAGQGHRPGTAAGSRGTAGLFGGRIGRGGSAAPGGVNGRGRRGTPANGTGRPAGTSGSGGPGGSGGGSGGAGGSSGYDSAF</sequence>
<protein>
    <recommendedName>
        <fullName evidence="4">VWFA domain-containing protein</fullName>
    </recommendedName>
</protein>
<dbReference type="Proteomes" id="UP000286746">
    <property type="component" value="Unassembled WGS sequence"/>
</dbReference>
<dbReference type="Gene3D" id="3.40.50.410">
    <property type="entry name" value="von Willebrand factor, type A domain"/>
    <property type="match status" value="1"/>
</dbReference>
<organism evidence="5 6">
    <name type="scientific">Streptomyces paromomycinus</name>
    <name type="common">Streptomyces rimosus subsp. paromomycinus</name>
    <dbReference type="NCBI Taxonomy" id="92743"/>
    <lineage>
        <taxon>Bacteria</taxon>
        <taxon>Bacillati</taxon>
        <taxon>Actinomycetota</taxon>
        <taxon>Actinomycetes</taxon>
        <taxon>Kitasatosporales</taxon>
        <taxon>Streptomycetaceae</taxon>
        <taxon>Streptomyces</taxon>
    </lineage>
</organism>
<keyword evidence="2" id="KW-0812">Transmembrane</keyword>
<keyword evidence="3" id="KW-0732">Signal</keyword>
<feature type="compositionally biased region" description="Gly residues" evidence="1">
    <location>
        <begin position="764"/>
        <end position="783"/>
    </location>
</feature>
<feature type="transmembrane region" description="Helical" evidence="2">
    <location>
        <begin position="611"/>
        <end position="635"/>
    </location>
</feature>
<feature type="signal peptide" evidence="3">
    <location>
        <begin position="1"/>
        <end position="42"/>
    </location>
</feature>
<feature type="chain" id="PRO_5019586818" description="VWFA domain-containing protein" evidence="3">
    <location>
        <begin position="43"/>
        <end position="826"/>
    </location>
</feature>
<comment type="caution">
    <text evidence="5">The sequence shown here is derived from an EMBL/GenBank/DDBJ whole genome shotgun (WGS) entry which is preliminary data.</text>
</comment>
<dbReference type="InterPro" id="IPR002035">
    <property type="entry name" value="VWF_A"/>
</dbReference>
<evidence type="ECO:0000256" key="1">
    <source>
        <dbReference type="SAM" id="MobiDB-lite"/>
    </source>
</evidence>
<evidence type="ECO:0000313" key="6">
    <source>
        <dbReference type="Proteomes" id="UP000286746"/>
    </source>
</evidence>
<dbReference type="InterPro" id="IPR036465">
    <property type="entry name" value="vWFA_dom_sf"/>
</dbReference>
<keyword evidence="2" id="KW-1133">Transmembrane helix</keyword>
<dbReference type="AlphaFoldDB" id="A0A401VYY5"/>
<evidence type="ECO:0000256" key="2">
    <source>
        <dbReference type="SAM" id="Phobius"/>
    </source>
</evidence>
<dbReference type="CDD" id="cd00198">
    <property type="entry name" value="vWFA"/>
    <property type="match status" value="1"/>
</dbReference>
<name>A0A401VYY5_STREY</name>
<gene>
    <name evidence="5" type="ORF">GKJPGBOP_01957</name>
</gene>